<dbReference type="Proteomes" id="UP000770015">
    <property type="component" value="Unassembled WGS sequence"/>
</dbReference>
<accession>A0A9P9ADD4</accession>
<proteinExistence type="predicted"/>
<dbReference type="GO" id="GO:0016020">
    <property type="term" value="C:membrane"/>
    <property type="evidence" value="ECO:0007669"/>
    <property type="project" value="UniProtKB-SubCell"/>
</dbReference>
<organism evidence="8 9">
    <name type="scientific">Plectosphaerella plurivora</name>
    <dbReference type="NCBI Taxonomy" id="936078"/>
    <lineage>
        <taxon>Eukaryota</taxon>
        <taxon>Fungi</taxon>
        <taxon>Dikarya</taxon>
        <taxon>Ascomycota</taxon>
        <taxon>Pezizomycotina</taxon>
        <taxon>Sordariomycetes</taxon>
        <taxon>Hypocreomycetidae</taxon>
        <taxon>Glomerellales</taxon>
        <taxon>Plectosphaerellaceae</taxon>
        <taxon>Plectosphaerella</taxon>
    </lineage>
</organism>
<keyword evidence="9" id="KW-1185">Reference proteome</keyword>
<dbReference type="Pfam" id="PF07690">
    <property type="entry name" value="MFS_1"/>
    <property type="match status" value="1"/>
</dbReference>
<evidence type="ECO:0000256" key="5">
    <source>
        <dbReference type="SAM" id="MobiDB-lite"/>
    </source>
</evidence>
<feature type="transmembrane region" description="Helical" evidence="6">
    <location>
        <begin position="134"/>
        <end position="156"/>
    </location>
</feature>
<evidence type="ECO:0000256" key="4">
    <source>
        <dbReference type="ARBA" id="ARBA00023136"/>
    </source>
</evidence>
<feature type="region of interest" description="Disordered" evidence="5">
    <location>
        <begin position="538"/>
        <end position="563"/>
    </location>
</feature>
<dbReference type="InterPro" id="IPR036259">
    <property type="entry name" value="MFS_trans_sf"/>
</dbReference>
<feature type="region of interest" description="Disordered" evidence="5">
    <location>
        <begin position="25"/>
        <end position="47"/>
    </location>
</feature>
<sequence length="563" mass="61288">MSHHRINIEGAPLLGDDYSDTDDDGYLSPHHDPDVETTRPWIGEPGYRSPAARARARWRQRWTDRLPRLRVEKPIHTIIILACIKGFAIMSALMYMVSMFRLIEDAFCHEHFDKPFSEPIPEKECKGEAVQSRLAFLGGIGMVIGAIVGLIAAFPYGILADKWGRRPVLLLSYFGIILSFSFGPVLLSFSVPISIWLMLIGSTLTLIGGGVPVLINTIYSMASDISTEETRSSNFLFLGVGAVIAGLVAPATAGYLMQTYSPWLPLKIVFSTVPFMFLAMLALPETLRIKLGEDDDEADDDGYEEALRGDLPLGATLRNQVRSGLKELRSAFAIIKGRNIKLCLLPPLIGNAMWSAGTSILSQYVSKYYGWTLAETTYLMSPLGVVNVLVLAGLPWVSARLVDPQGRYRLSGFKKDLLLLRVAYTVSGIALLIQAVSWNIVVLFIGLFIGTLGGVSAPLARAVITDFVDKKETSRLYAVISIVEMLGAFIGGPVVAAAFTIGMEKGGVLRGLPFFYAAILCFCALGAMLLVCEPKKPSPSTVADTHSLAGDDLGYESAPEDEP</sequence>
<dbReference type="PANTHER" id="PTHR23507">
    <property type="entry name" value="ZGC:174356"/>
    <property type="match status" value="1"/>
</dbReference>
<dbReference type="SUPFAM" id="SSF103473">
    <property type="entry name" value="MFS general substrate transporter"/>
    <property type="match status" value="1"/>
</dbReference>
<evidence type="ECO:0000313" key="9">
    <source>
        <dbReference type="Proteomes" id="UP000770015"/>
    </source>
</evidence>
<protein>
    <submittedName>
        <fullName evidence="8">Major facilitator superfamily domain-containing protein</fullName>
    </submittedName>
</protein>
<dbReference type="OrthoDB" id="3026777at2759"/>
<feature type="transmembrane region" description="Helical" evidence="6">
    <location>
        <begin position="235"/>
        <end position="257"/>
    </location>
</feature>
<reference evidence="8" key="1">
    <citation type="journal article" date="2021" name="Nat. Commun.">
        <title>Genetic determinants of endophytism in the Arabidopsis root mycobiome.</title>
        <authorList>
            <person name="Mesny F."/>
            <person name="Miyauchi S."/>
            <person name="Thiergart T."/>
            <person name="Pickel B."/>
            <person name="Atanasova L."/>
            <person name="Karlsson M."/>
            <person name="Huettel B."/>
            <person name="Barry K.W."/>
            <person name="Haridas S."/>
            <person name="Chen C."/>
            <person name="Bauer D."/>
            <person name="Andreopoulos W."/>
            <person name="Pangilinan J."/>
            <person name="LaButti K."/>
            <person name="Riley R."/>
            <person name="Lipzen A."/>
            <person name="Clum A."/>
            <person name="Drula E."/>
            <person name="Henrissat B."/>
            <person name="Kohler A."/>
            <person name="Grigoriev I.V."/>
            <person name="Martin F.M."/>
            <person name="Hacquard S."/>
        </authorList>
    </citation>
    <scope>NUCLEOTIDE SEQUENCE</scope>
    <source>
        <strain evidence="8">MPI-SDFR-AT-0117</strain>
    </source>
</reference>
<feature type="transmembrane region" description="Helical" evidence="6">
    <location>
        <begin position="342"/>
        <end position="365"/>
    </location>
</feature>
<dbReference type="AlphaFoldDB" id="A0A9P9ADD4"/>
<evidence type="ECO:0000256" key="6">
    <source>
        <dbReference type="SAM" id="Phobius"/>
    </source>
</evidence>
<feature type="transmembrane region" description="Helical" evidence="6">
    <location>
        <begin position="75"/>
        <end position="97"/>
    </location>
</feature>
<dbReference type="InterPro" id="IPR020846">
    <property type="entry name" value="MFS_dom"/>
</dbReference>
<comment type="subcellular location">
    <subcellularLocation>
        <location evidence="1">Membrane</location>
        <topology evidence="1">Multi-pass membrane protein</topology>
    </subcellularLocation>
</comment>
<keyword evidence="3 6" id="KW-1133">Transmembrane helix</keyword>
<feature type="transmembrane region" description="Helical" evidence="6">
    <location>
        <begin position="418"/>
        <end position="436"/>
    </location>
</feature>
<feature type="transmembrane region" description="Helical" evidence="6">
    <location>
        <begin position="168"/>
        <end position="187"/>
    </location>
</feature>
<evidence type="ECO:0000313" key="8">
    <source>
        <dbReference type="EMBL" id="KAH6692429.1"/>
    </source>
</evidence>
<comment type="caution">
    <text evidence="8">The sequence shown here is derived from an EMBL/GenBank/DDBJ whole genome shotgun (WGS) entry which is preliminary data.</text>
</comment>
<dbReference type="InterPro" id="IPR011701">
    <property type="entry name" value="MFS"/>
</dbReference>
<feature type="transmembrane region" description="Helical" evidence="6">
    <location>
        <begin position="263"/>
        <end position="283"/>
    </location>
</feature>
<dbReference type="GO" id="GO:0022857">
    <property type="term" value="F:transmembrane transporter activity"/>
    <property type="evidence" value="ECO:0007669"/>
    <property type="project" value="InterPro"/>
</dbReference>
<dbReference type="Gene3D" id="1.20.1250.20">
    <property type="entry name" value="MFS general substrate transporter like domains"/>
    <property type="match status" value="2"/>
</dbReference>
<evidence type="ECO:0000259" key="7">
    <source>
        <dbReference type="PROSITE" id="PS50850"/>
    </source>
</evidence>
<feature type="transmembrane region" description="Helical" evidence="6">
    <location>
        <begin position="513"/>
        <end position="532"/>
    </location>
</feature>
<feature type="transmembrane region" description="Helical" evidence="6">
    <location>
        <begin position="377"/>
        <end position="397"/>
    </location>
</feature>
<keyword evidence="4 6" id="KW-0472">Membrane</keyword>
<name>A0A9P9ADD4_9PEZI</name>
<gene>
    <name evidence="8" type="ORF">F5X68DRAFT_58514</name>
</gene>
<evidence type="ECO:0000256" key="1">
    <source>
        <dbReference type="ARBA" id="ARBA00004141"/>
    </source>
</evidence>
<dbReference type="PROSITE" id="PS50850">
    <property type="entry name" value="MFS"/>
    <property type="match status" value="1"/>
</dbReference>
<dbReference type="EMBL" id="JAGSXJ010000004">
    <property type="protein sequence ID" value="KAH6692429.1"/>
    <property type="molecule type" value="Genomic_DNA"/>
</dbReference>
<feature type="transmembrane region" description="Helical" evidence="6">
    <location>
        <begin position="476"/>
        <end position="501"/>
    </location>
</feature>
<dbReference type="PANTHER" id="PTHR23507:SF1">
    <property type="entry name" value="FI18259P1-RELATED"/>
    <property type="match status" value="1"/>
</dbReference>
<evidence type="ECO:0000256" key="3">
    <source>
        <dbReference type="ARBA" id="ARBA00022989"/>
    </source>
</evidence>
<feature type="transmembrane region" description="Helical" evidence="6">
    <location>
        <begin position="193"/>
        <end position="215"/>
    </location>
</feature>
<evidence type="ECO:0000256" key="2">
    <source>
        <dbReference type="ARBA" id="ARBA00022692"/>
    </source>
</evidence>
<feature type="domain" description="Major facilitator superfamily (MFS) profile" evidence="7">
    <location>
        <begin position="84"/>
        <end position="536"/>
    </location>
</feature>
<feature type="transmembrane region" description="Helical" evidence="6">
    <location>
        <begin position="442"/>
        <end position="464"/>
    </location>
</feature>
<keyword evidence="2 6" id="KW-0812">Transmembrane</keyword>